<protein>
    <submittedName>
        <fullName evidence="2">Uncharacterized protein</fullName>
    </submittedName>
</protein>
<feature type="region of interest" description="Disordered" evidence="1">
    <location>
        <begin position="167"/>
        <end position="215"/>
    </location>
</feature>
<accession>A0AAN6VMB3</accession>
<feature type="region of interest" description="Disordered" evidence="1">
    <location>
        <begin position="424"/>
        <end position="448"/>
    </location>
</feature>
<evidence type="ECO:0000313" key="2">
    <source>
        <dbReference type="EMBL" id="KAK4153974.1"/>
    </source>
</evidence>
<feature type="compositionally biased region" description="Basic and acidic residues" evidence="1">
    <location>
        <begin position="424"/>
        <end position="435"/>
    </location>
</feature>
<comment type="caution">
    <text evidence="2">The sequence shown here is derived from an EMBL/GenBank/DDBJ whole genome shotgun (WGS) entry which is preliminary data.</text>
</comment>
<reference evidence="2" key="2">
    <citation type="submission" date="2023-05" db="EMBL/GenBank/DDBJ databases">
        <authorList>
            <consortium name="Lawrence Berkeley National Laboratory"/>
            <person name="Steindorff A."/>
            <person name="Hensen N."/>
            <person name="Bonometti L."/>
            <person name="Westerberg I."/>
            <person name="Brannstrom I.O."/>
            <person name="Guillou S."/>
            <person name="Cros-Aarteil S."/>
            <person name="Calhoun S."/>
            <person name="Haridas S."/>
            <person name="Kuo A."/>
            <person name="Mondo S."/>
            <person name="Pangilinan J."/>
            <person name="Riley R."/>
            <person name="Labutti K."/>
            <person name="Andreopoulos B."/>
            <person name="Lipzen A."/>
            <person name="Chen C."/>
            <person name="Yanf M."/>
            <person name="Daum C."/>
            <person name="Ng V."/>
            <person name="Clum A."/>
            <person name="Ohm R."/>
            <person name="Martin F."/>
            <person name="Silar P."/>
            <person name="Natvig D."/>
            <person name="Lalanne C."/>
            <person name="Gautier V."/>
            <person name="Ament-Velasquez S.L."/>
            <person name="Kruys A."/>
            <person name="Hutchinson M.I."/>
            <person name="Powell A.J."/>
            <person name="Barry K."/>
            <person name="Miller A.N."/>
            <person name="Grigoriev I.V."/>
            <person name="Debuchy R."/>
            <person name="Gladieux P."/>
            <person name="Thoren M.H."/>
            <person name="Johannesson H."/>
        </authorList>
    </citation>
    <scope>NUCLEOTIDE SEQUENCE</scope>
    <source>
        <strain evidence="2">CBS 538.74</strain>
    </source>
</reference>
<feature type="compositionally biased region" description="Polar residues" evidence="1">
    <location>
        <begin position="395"/>
        <end position="407"/>
    </location>
</feature>
<keyword evidence="3" id="KW-1185">Reference proteome</keyword>
<feature type="compositionally biased region" description="Polar residues" evidence="1">
    <location>
        <begin position="169"/>
        <end position="178"/>
    </location>
</feature>
<organism evidence="2 3">
    <name type="scientific">Chaetomidium leptoderma</name>
    <dbReference type="NCBI Taxonomy" id="669021"/>
    <lineage>
        <taxon>Eukaryota</taxon>
        <taxon>Fungi</taxon>
        <taxon>Dikarya</taxon>
        <taxon>Ascomycota</taxon>
        <taxon>Pezizomycotina</taxon>
        <taxon>Sordariomycetes</taxon>
        <taxon>Sordariomycetidae</taxon>
        <taxon>Sordariales</taxon>
        <taxon>Chaetomiaceae</taxon>
        <taxon>Chaetomidium</taxon>
    </lineage>
</organism>
<feature type="compositionally biased region" description="Polar residues" evidence="1">
    <location>
        <begin position="190"/>
        <end position="204"/>
    </location>
</feature>
<sequence>MATTARNNVALTVSQWVAAVQNEPSIRSEVKKPGKLHELRVSDCVFDKSASAISHVEYLHLRTVWYRYTNEHIDSFTKLLRNDKGTGYKGFITPEADQLAGKMMTQVSNYLKEYFAEGRKRTTDSGYLYPSPDCGFYAMVRYWQVMVSTHTKDETSLSDAELARESNLLKPQSGSSTKGRPVTPPKQTIVAHQTVSATPATTSHPAVRGTAANRPSADEAYVNTALLLLLQAVTQDFRDELKSLHWVPPRKAMHLEVPYLNNNAKKFEAKVVLEAQVDGYLCNAGGSVHPMAICEAKSFVRRSGQVPTERQETAEMAAWIRSHPGKEGLLQMSASGKKRRLLVSQNRHEIYIIIGEYGQKYEEYIGNKPIQENMTVNEAAAAVSKRGATPPADNLQKTLGSPTFLSHASASGITDTIEGWQTEEKKAATHAKEPPQDPPGSSAPAVPTIEHLGLPRADEFLVMHRFGPWRTDDPGNMAVLIRRLLGLMLQLQGPPKPASQGSAK</sequence>
<evidence type="ECO:0000256" key="1">
    <source>
        <dbReference type="SAM" id="MobiDB-lite"/>
    </source>
</evidence>
<name>A0AAN6VMB3_9PEZI</name>
<reference evidence="2" key="1">
    <citation type="journal article" date="2023" name="Mol. Phylogenet. Evol.">
        <title>Genome-scale phylogeny and comparative genomics of the fungal order Sordariales.</title>
        <authorList>
            <person name="Hensen N."/>
            <person name="Bonometti L."/>
            <person name="Westerberg I."/>
            <person name="Brannstrom I.O."/>
            <person name="Guillou S."/>
            <person name="Cros-Aarteil S."/>
            <person name="Calhoun S."/>
            <person name="Haridas S."/>
            <person name="Kuo A."/>
            <person name="Mondo S."/>
            <person name="Pangilinan J."/>
            <person name="Riley R."/>
            <person name="LaButti K."/>
            <person name="Andreopoulos B."/>
            <person name="Lipzen A."/>
            <person name="Chen C."/>
            <person name="Yan M."/>
            <person name="Daum C."/>
            <person name="Ng V."/>
            <person name="Clum A."/>
            <person name="Steindorff A."/>
            <person name="Ohm R.A."/>
            <person name="Martin F."/>
            <person name="Silar P."/>
            <person name="Natvig D.O."/>
            <person name="Lalanne C."/>
            <person name="Gautier V."/>
            <person name="Ament-Velasquez S.L."/>
            <person name="Kruys A."/>
            <person name="Hutchinson M.I."/>
            <person name="Powell A.J."/>
            <person name="Barry K."/>
            <person name="Miller A.N."/>
            <person name="Grigoriev I.V."/>
            <person name="Debuchy R."/>
            <person name="Gladieux P."/>
            <person name="Hiltunen Thoren M."/>
            <person name="Johannesson H."/>
        </authorList>
    </citation>
    <scope>NUCLEOTIDE SEQUENCE</scope>
    <source>
        <strain evidence="2">CBS 538.74</strain>
    </source>
</reference>
<dbReference type="EMBL" id="MU856924">
    <property type="protein sequence ID" value="KAK4153974.1"/>
    <property type="molecule type" value="Genomic_DNA"/>
</dbReference>
<dbReference type="AlphaFoldDB" id="A0AAN6VMB3"/>
<evidence type="ECO:0000313" key="3">
    <source>
        <dbReference type="Proteomes" id="UP001302745"/>
    </source>
</evidence>
<feature type="region of interest" description="Disordered" evidence="1">
    <location>
        <begin position="388"/>
        <end position="407"/>
    </location>
</feature>
<dbReference type="Proteomes" id="UP001302745">
    <property type="component" value="Unassembled WGS sequence"/>
</dbReference>
<proteinExistence type="predicted"/>
<gene>
    <name evidence="2" type="ORF">C8A00DRAFT_14837</name>
</gene>